<evidence type="ECO:0000256" key="3">
    <source>
        <dbReference type="ARBA" id="ARBA00022989"/>
    </source>
</evidence>
<feature type="transmembrane region" description="Helical" evidence="7">
    <location>
        <begin position="695"/>
        <end position="715"/>
    </location>
</feature>
<evidence type="ECO:0000256" key="7">
    <source>
        <dbReference type="SAM" id="Phobius"/>
    </source>
</evidence>
<dbReference type="InterPro" id="IPR003392">
    <property type="entry name" value="PTHD_SSD"/>
</dbReference>
<feature type="transmembrane region" description="Helical" evidence="7">
    <location>
        <begin position="401"/>
        <end position="422"/>
    </location>
</feature>
<organism evidence="11">
    <name type="scientific">Thelazia callipaeda</name>
    <name type="common">Oriental eyeworm</name>
    <name type="synonym">Parasitic nematode</name>
    <dbReference type="NCBI Taxonomy" id="103827"/>
    <lineage>
        <taxon>Eukaryota</taxon>
        <taxon>Metazoa</taxon>
        <taxon>Ecdysozoa</taxon>
        <taxon>Nematoda</taxon>
        <taxon>Chromadorea</taxon>
        <taxon>Rhabditida</taxon>
        <taxon>Spirurina</taxon>
        <taxon>Spiruromorpha</taxon>
        <taxon>Thelazioidea</taxon>
        <taxon>Thelaziidae</taxon>
        <taxon>Thelazia</taxon>
    </lineage>
</organism>
<feature type="transmembrane region" description="Helical" evidence="7">
    <location>
        <begin position="329"/>
        <end position="355"/>
    </location>
</feature>
<keyword evidence="5" id="KW-0325">Glycoprotein</keyword>
<feature type="transmembrane region" description="Helical" evidence="7">
    <location>
        <begin position="226"/>
        <end position="247"/>
    </location>
</feature>
<dbReference type="Pfam" id="PF02460">
    <property type="entry name" value="Patched"/>
    <property type="match status" value="1"/>
</dbReference>
<dbReference type="GO" id="GO:0022857">
    <property type="term" value="F:transmembrane transporter activity"/>
    <property type="evidence" value="ECO:0007669"/>
    <property type="project" value="TreeGrafter"/>
</dbReference>
<keyword evidence="3 7" id="KW-1133">Transmembrane helix</keyword>
<feature type="domain" description="SSD" evidence="8">
    <location>
        <begin position="194"/>
        <end position="354"/>
    </location>
</feature>
<evidence type="ECO:0000256" key="6">
    <source>
        <dbReference type="ARBA" id="ARBA00038046"/>
    </source>
</evidence>
<sequence>MSTMKKLCAIDSIIDHEIAVNGLNDSNFKRLPYSFNLPYYTMCLNTEIPSNSCDSLDLDFIEMFQSLVLTCNSDDPPSQCQLPIARQLSNIIFEKNSKHISADQALHIAVILPVITNSTVIVLSLDGHSHLDFYSTLLEKLQKEYNTDEVKLLGAQFGVKEGLFTQNLRSDSRLGGLAILFVIFIILVYTDSFFFTLCITAGLILSIGVAFFVYTVVFGIKFFPFLNLLAMILVVAVGADDAFLFMYQYRKHRKEASRNWSPVLNCDIKNEKNKNADEEQLLEYRRRQVISGLTDALSHAAIAMLVTSATTAVAFFANLASKIVVLRCFGVYAGTMMLINYVFVIIILPAAIIVIDVKVNSVGLSKFGMSNIKSKLSGFWHVSALKFDLAFSKIIPQIVSYIRIPLIPLALLGFAISVYAIIVKPGIRLPEKNSMQFLRSNHPYEWFDENAASLFDFSNGQQPKMTVIAVWGIKPTTSASSLMPTDNGFLDRDDGFPDALANHLHEFQTLLKQVNSETNPDREEAKLWLEDFISWTRLNTTSSTCRLFDAKQSHITTAATKLDGDMLSRCFLMYGLTSSLPIFNELQLKNSDGPIFNRNGEFLGYFMLAQSSYNFSTVFHEMKPFFDFLNDVRSTVQRSQISEFGRPIILTSRQMTKLYDLLERILNGTAVSVLISLVVSMVVIVFTTFHFTLSFLAIICIASVVAMTIAAVLWLGNMVASTVGIPVLLAAVSSFVAGLALIGASTQAFFEIGVFLIFMTTISFIVAVFVFPSMVTLFLQGCSSHQRTTITRL</sequence>
<protein>
    <submittedName>
        <fullName evidence="11">SSD domain-containing protein</fullName>
    </submittedName>
</protein>
<comment type="similarity">
    <text evidence="6">Belongs to the dispatched family.</text>
</comment>
<dbReference type="InterPro" id="IPR000731">
    <property type="entry name" value="SSD"/>
</dbReference>
<gene>
    <name evidence="9" type="ORF">TCLT_LOCUS6063</name>
</gene>
<keyword evidence="4 7" id="KW-0472">Membrane</keyword>
<evidence type="ECO:0000259" key="8">
    <source>
        <dbReference type="PROSITE" id="PS50156"/>
    </source>
</evidence>
<name>A0A158RC00_THECL</name>
<dbReference type="OrthoDB" id="193905at2759"/>
<dbReference type="EMBL" id="UYYF01004386">
    <property type="protein sequence ID" value="VDN03383.1"/>
    <property type="molecule type" value="Genomic_DNA"/>
</dbReference>
<dbReference type="Proteomes" id="UP000276776">
    <property type="component" value="Unassembled WGS sequence"/>
</dbReference>
<dbReference type="OMA" id="HPYEWYD"/>
<dbReference type="GO" id="GO:0016020">
    <property type="term" value="C:membrane"/>
    <property type="evidence" value="ECO:0007669"/>
    <property type="project" value="UniProtKB-SubCell"/>
</dbReference>
<feature type="transmembrane region" description="Helical" evidence="7">
    <location>
        <begin position="296"/>
        <end position="317"/>
    </location>
</feature>
<feature type="transmembrane region" description="Helical" evidence="7">
    <location>
        <begin position="105"/>
        <end position="125"/>
    </location>
</feature>
<reference evidence="9 10" key="2">
    <citation type="submission" date="2018-11" db="EMBL/GenBank/DDBJ databases">
        <authorList>
            <consortium name="Pathogen Informatics"/>
        </authorList>
    </citation>
    <scope>NUCLEOTIDE SEQUENCE [LARGE SCALE GENOMIC DNA]</scope>
</reference>
<dbReference type="WBParaSite" id="TCLT_0000607401-mRNA-1">
    <property type="protein sequence ID" value="TCLT_0000607401-mRNA-1"/>
    <property type="gene ID" value="TCLT_0000607401"/>
</dbReference>
<dbReference type="InterPro" id="IPR052081">
    <property type="entry name" value="Dispatched_Hh_regulator"/>
</dbReference>
<feature type="transmembrane region" description="Helical" evidence="7">
    <location>
        <begin position="727"/>
        <end position="750"/>
    </location>
</feature>
<evidence type="ECO:0000256" key="5">
    <source>
        <dbReference type="ARBA" id="ARBA00023180"/>
    </source>
</evidence>
<feature type="transmembrane region" description="Helical" evidence="7">
    <location>
        <begin position="665"/>
        <end position="689"/>
    </location>
</feature>
<evidence type="ECO:0000313" key="9">
    <source>
        <dbReference type="EMBL" id="VDN03383.1"/>
    </source>
</evidence>
<dbReference type="PANTHER" id="PTHR45951:SF3">
    <property type="entry name" value="PROTEIN DISPATCHED"/>
    <property type="match status" value="1"/>
</dbReference>
<comment type="subcellular location">
    <subcellularLocation>
        <location evidence="1">Membrane</location>
        <topology evidence="1">Multi-pass membrane protein</topology>
    </subcellularLocation>
</comment>
<reference evidence="11" key="1">
    <citation type="submission" date="2016-04" db="UniProtKB">
        <authorList>
            <consortium name="WormBaseParasite"/>
        </authorList>
    </citation>
    <scope>IDENTIFICATION</scope>
</reference>
<evidence type="ECO:0000256" key="2">
    <source>
        <dbReference type="ARBA" id="ARBA00022692"/>
    </source>
</evidence>
<evidence type="ECO:0000313" key="11">
    <source>
        <dbReference type="WBParaSite" id="TCLT_0000607401-mRNA-1"/>
    </source>
</evidence>
<feature type="transmembrane region" description="Helical" evidence="7">
    <location>
        <begin position="173"/>
        <end position="190"/>
    </location>
</feature>
<evidence type="ECO:0000313" key="10">
    <source>
        <dbReference type="Proteomes" id="UP000276776"/>
    </source>
</evidence>
<dbReference type="Gene3D" id="1.20.1640.10">
    <property type="entry name" value="Multidrug efflux transporter AcrB transmembrane domain"/>
    <property type="match status" value="1"/>
</dbReference>
<keyword evidence="10" id="KW-1185">Reference proteome</keyword>
<dbReference type="STRING" id="103827.A0A158RC00"/>
<dbReference type="SUPFAM" id="SSF82866">
    <property type="entry name" value="Multidrug efflux transporter AcrB transmembrane domain"/>
    <property type="match status" value="1"/>
</dbReference>
<proteinExistence type="inferred from homology"/>
<dbReference type="AlphaFoldDB" id="A0A158RC00"/>
<dbReference type="GO" id="GO:0007224">
    <property type="term" value="P:smoothened signaling pathway"/>
    <property type="evidence" value="ECO:0007669"/>
    <property type="project" value="TreeGrafter"/>
</dbReference>
<feature type="transmembrane region" description="Helical" evidence="7">
    <location>
        <begin position="756"/>
        <end position="779"/>
    </location>
</feature>
<accession>A0A158RC00</accession>
<feature type="transmembrane region" description="Helical" evidence="7">
    <location>
        <begin position="197"/>
        <end position="220"/>
    </location>
</feature>
<dbReference type="PANTHER" id="PTHR45951">
    <property type="entry name" value="PROTEIN DISPATCHED-RELATED"/>
    <property type="match status" value="1"/>
</dbReference>
<dbReference type="PROSITE" id="PS50156">
    <property type="entry name" value="SSD"/>
    <property type="match status" value="1"/>
</dbReference>
<keyword evidence="2 7" id="KW-0812">Transmembrane</keyword>
<evidence type="ECO:0000256" key="1">
    <source>
        <dbReference type="ARBA" id="ARBA00004141"/>
    </source>
</evidence>
<evidence type="ECO:0000256" key="4">
    <source>
        <dbReference type="ARBA" id="ARBA00023136"/>
    </source>
</evidence>